<reference evidence="6" key="2">
    <citation type="journal article" date="2021" name="PeerJ">
        <title>Extensive microbial diversity within the chicken gut microbiome revealed by metagenomics and culture.</title>
        <authorList>
            <person name="Gilroy R."/>
            <person name="Ravi A."/>
            <person name="Getino M."/>
            <person name="Pursley I."/>
            <person name="Horton D.L."/>
            <person name="Alikhan N.F."/>
            <person name="Baker D."/>
            <person name="Gharbi K."/>
            <person name="Hall N."/>
            <person name="Watson M."/>
            <person name="Adriaenssens E.M."/>
            <person name="Foster-Nyarko E."/>
            <person name="Jarju S."/>
            <person name="Secka A."/>
            <person name="Antonio M."/>
            <person name="Oren A."/>
            <person name="Chaudhuri R.R."/>
            <person name="La Ragione R."/>
            <person name="Hildebrand F."/>
            <person name="Pallen M.J."/>
        </authorList>
    </citation>
    <scope>NUCLEOTIDE SEQUENCE</scope>
    <source>
        <strain evidence="6">23406</strain>
    </source>
</reference>
<dbReference type="PROSITE" id="PS00491">
    <property type="entry name" value="PROLINE_PEPTIDASE"/>
    <property type="match status" value="1"/>
</dbReference>
<dbReference type="GO" id="GO:0046872">
    <property type="term" value="F:metal ion binding"/>
    <property type="evidence" value="ECO:0007669"/>
    <property type="project" value="UniProtKB-KW"/>
</dbReference>
<dbReference type="Pfam" id="PF00557">
    <property type="entry name" value="Peptidase_M24"/>
    <property type="match status" value="1"/>
</dbReference>
<dbReference type="PANTHER" id="PTHR46112">
    <property type="entry name" value="AMINOPEPTIDASE"/>
    <property type="match status" value="1"/>
</dbReference>
<dbReference type="SUPFAM" id="SSF55920">
    <property type="entry name" value="Creatinase/aminopeptidase"/>
    <property type="match status" value="1"/>
</dbReference>
<dbReference type="GO" id="GO:0016787">
    <property type="term" value="F:hydrolase activity"/>
    <property type="evidence" value="ECO:0007669"/>
    <property type="project" value="UniProtKB-KW"/>
</dbReference>
<dbReference type="PANTHER" id="PTHR46112:SF3">
    <property type="entry name" value="AMINOPEPTIDASE YPDF"/>
    <property type="match status" value="1"/>
</dbReference>
<dbReference type="InterPro" id="IPR029149">
    <property type="entry name" value="Creatin/AminoP/Spt16_N"/>
</dbReference>
<dbReference type="Proteomes" id="UP000886891">
    <property type="component" value="Unassembled WGS sequence"/>
</dbReference>
<evidence type="ECO:0000256" key="3">
    <source>
        <dbReference type="RuleBase" id="RU000590"/>
    </source>
</evidence>
<comment type="caution">
    <text evidence="6">The sequence shown here is derived from an EMBL/GenBank/DDBJ whole genome shotgun (WGS) entry which is preliminary data.</text>
</comment>
<dbReference type="EMBL" id="DVOH01000023">
    <property type="protein sequence ID" value="HIV00133.1"/>
    <property type="molecule type" value="Genomic_DNA"/>
</dbReference>
<dbReference type="Gene3D" id="3.90.230.10">
    <property type="entry name" value="Creatinase/methionine aminopeptidase superfamily"/>
    <property type="match status" value="1"/>
</dbReference>
<accession>A0A9D1NBM7</accession>
<gene>
    <name evidence="6" type="ORF">IAB14_03340</name>
</gene>
<protein>
    <submittedName>
        <fullName evidence="6">M24 family metallopeptidase</fullName>
    </submittedName>
</protein>
<dbReference type="Gene3D" id="3.40.350.10">
    <property type="entry name" value="Creatinase/prolidase N-terminal domain"/>
    <property type="match status" value="1"/>
</dbReference>
<reference evidence="6" key="1">
    <citation type="submission" date="2020-10" db="EMBL/GenBank/DDBJ databases">
        <authorList>
            <person name="Gilroy R."/>
        </authorList>
    </citation>
    <scope>NUCLEOTIDE SEQUENCE</scope>
    <source>
        <strain evidence="6">23406</strain>
    </source>
</reference>
<sequence length="345" mass="37461">MESLFEKGRVVVILDPDRLFYFSGYRNPDAAMLLTEAGNFYCSDARVKEEASACLPDGIAFVDADRGNYLETLLNLSVLQKSSRIGYEGDTVKMRDYLKIGGTGKPTEDVSVALNALRAVKSKRELRFIVKAQGVTDTVFGEVVPLLREGVSEREIAAAIHTAIAQRGGELAFDTIVAFGENTAKPHAHPSDRVLRYGDPVTLDFGAKIDGYCSDMTRSLCLGTPSARYAAWYGYVLQAQELALKGVRAGMTGAACDEIARSSFRKEGLEPYFTHSLGHSLGIAIHESPVLSPRETKVIPAGAVLSVEPGLYLPGVFGIRIEDIVVFENNGADNLTKSPKHLIIL</sequence>
<evidence type="ECO:0000259" key="4">
    <source>
        <dbReference type="Pfam" id="PF00557"/>
    </source>
</evidence>
<organism evidence="6 7">
    <name type="scientific">Candidatus Stercoripulliclostridium merdipullorum</name>
    <dbReference type="NCBI Taxonomy" id="2840952"/>
    <lineage>
        <taxon>Bacteria</taxon>
        <taxon>Bacillati</taxon>
        <taxon>Bacillota</taxon>
        <taxon>Clostridia</taxon>
        <taxon>Eubacteriales</taxon>
        <taxon>Candidatus Stercoripulliclostridium</taxon>
    </lineage>
</organism>
<feature type="domain" description="Creatinase N-terminal" evidence="5">
    <location>
        <begin position="11"/>
        <end position="120"/>
    </location>
</feature>
<dbReference type="SUPFAM" id="SSF53092">
    <property type="entry name" value="Creatinase/prolidase N-terminal domain"/>
    <property type="match status" value="1"/>
</dbReference>
<feature type="domain" description="Peptidase M24" evidence="4">
    <location>
        <begin position="129"/>
        <end position="326"/>
    </location>
</feature>
<evidence type="ECO:0000256" key="1">
    <source>
        <dbReference type="ARBA" id="ARBA00022723"/>
    </source>
</evidence>
<evidence type="ECO:0000313" key="7">
    <source>
        <dbReference type="Proteomes" id="UP000886891"/>
    </source>
</evidence>
<keyword evidence="2" id="KW-0378">Hydrolase</keyword>
<evidence type="ECO:0000259" key="5">
    <source>
        <dbReference type="Pfam" id="PF01321"/>
    </source>
</evidence>
<keyword evidence="1 3" id="KW-0479">Metal-binding</keyword>
<dbReference type="InterPro" id="IPR036005">
    <property type="entry name" value="Creatinase/aminopeptidase-like"/>
</dbReference>
<dbReference type="Pfam" id="PF01321">
    <property type="entry name" value="Creatinase_N"/>
    <property type="match status" value="1"/>
</dbReference>
<dbReference type="InterPro" id="IPR001131">
    <property type="entry name" value="Peptidase_M24B_aminopep-P_CS"/>
</dbReference>
<proteinExistence type="inferred from homology"/>
<dbReference type="InterPro" id="IPR050659">
    <property type="entry name" value="Peptidase_M24B"/>
</dbReference>
<comment type="similarity">
    <text evidence="3">Belongs to the peptidase M24B family.</text>
</comment>
<dbReference type="AlphaFoldDB" id="A0A9D1NBM7"/>
<evidence type="ECO:0000256" key="2">
    <source>
        <dbReference type="ARBA" id="ARBA00022801"/>
    </source>
</evidence>
<dbReference type="InterPro" id="IPR000587">
    <property type="entry name" value="Creatinase_N"/>
</dbReference>
<name>A0A9D1NBM7_9FIRM</name>
<evidence type="ECO:0000313" key="6">
    <source>
        <dbReference type="EMBL" id="HIV00133.1"/>
    </source>
</evidence>
<dbReference type="InterPro" id="IPR000994">
    <property type="entry name" value="Pept_M24"/>
</dbReference>